<dbReference type="AlphaFoldDB" id="A0A510K0Z6"/>
<sequence>MGFIIAIIVILFFPGLFFLIVSFGISGILVLIPVICLLMLYYHYFAGTIQDTRKLYYVYCVAVNNWKISKLVSNKKIKLHLGNEKIMFENSECSYVMDKLTYVNKKETSNGNRLLQLYFQDKESYKVVKVTLEVYGNSLSTKIYNRLKTIQKDTSYEKIEILELINQCKKSSFLCVDKCIETSGIIKDVNVNGDVSLIANEFENFQVVFLSKQKENTNLLVGEELTIKGIIDQIGKNSVLIRENIFI</sequence>
<keyword evidence="1" id="KW-0812">Transmembrane</keyword>
<reference evidence="2 3" key="1">
    <citation type="submission" date="2019-07" db="EMBL/GenBank/DDBJ databases">
        <title>Complete Genome Sequence of Leptotrichia trevisanii Strain JMUB3870.</title>
        <authorList>
            <person name="Watanabe S."/>
            <person name="Cui L."/>
        </authorList>
    </citation>
    <scope>NUCLEOTIDE SEQUENCE [LARGE SCALE GENOMIC DNA]</scope>
    <source>
        <strain evidence="2 3">JMUB3870</strain>
    </source>
</reference>
<dbReference type="RefSeq" id="WP_026747754.1">
    <property type="nucleotide sequence ID" value="NZ_AP019831.1"/>
</dbReference>
<keyword evidence="3" id="KW-1185">Reference proteome</keyword>
<gene>
    <name evidence="2" type="ORF">JMUB3870_0488</name>
</gene>
<dbReference type="Proteomes" id="UP000422644">
    <property type="component" value="Chromosome"/>
</dbReference>
<protein>
    <submittedName>
        <fullName evidence="2">Uncharacterized protein</fullName>
    </submittedName>
</protein>
<accession>A0A510K0Z6</accession>
<evidence type="ECO:0000313" key="2">
    <source>
        <dbReference type="EMBL" id="BBM44381.1"/>
    </source>
</evidence>
<feature type="transmembrane region" description="Helical" evidence="1">
    <location>
        <begin position="6"/>
        <end position="39"/>
    </location>
</feature>
<dbReference type="OrthoDB" id="9878920at2"/>
<proteinExistence type="predicted"/>
<evidence type="ECO:0000256" key="1">
    <source>
        <dbReference type="SAM" id="Phobius"/>
    </source>
</evidence>
<keyword evidence="1" id="KW-0472">Membrane</keyword>
<organism evidence="2 3">
    <name type="scientific">Leptotrichia trevisanii</name>
    <dbReference type="NCBI Taxonomy" id="109328"/>
    <lineage>
        <taxon>Bacteria</taxon>
        <taxon>Fusobacteriati</taxon>
        <taxon>Fusobacteriota</taxon>
        <taxon>Fusobacteriia</taxon>
        <taxon>Fusobacteriales</taxon>
        <taxon>Leptotrichiaceae</taxon>
        <taxon>Leptotrichia</taxon>
    </lineage>
</organism>
<name>A0A510K0Z6_9FUSO</name>
<evidence type="ECO:0000313" key="3">
    <source>
        <dbReference type="Proteomes" id="UP000422644"/>
    </source>
</evidence>
<dbReference type="EMBL" id="AP019831">
    <property type="protein sequence ID" value="BBM44381.1"/>
    <property type="molecule type" value="Genomic_DNA"/>
</dbReference>
<keyword evidence="1" id="KW-1133">Transmembrane helix</keyword>